<keyword evidence="3" id="KW-1185">Reference proteome</keyword>
<reference evidence="2 3" key="1">
    <citation type="submission" date="2019-01" db="EMBL/GenBank/DDBJ databases">
        <title>Draft genome sequence of Psathyrella aberdarensis IHI B618.</title>
        <authorList>
            <person name="Buettner E."/>
            <person name="Kellner H."/>
        </authorList>
    </citation>
    <scope>NUCLEOTIDE SEQUENCE [LARGE SCALE GENOMIC DNA]</scope>
    <source>
        <strain evidence="2 3">IHI B618</strain>
    </source>
</reference>
<dbReference type="Gene3D" id="2.60.40.640">
    <property type="match status" value="1"/>
</dbReference>
<proteinExistence type="predicted"/>
<dbReference type="InterPro" id="IPR014752">
    <property type="entry name" value="Arrestin-like_C"/>
</dbReference>
<gene>
    <name evidence="2" type="ORF">EST38_g5705</name>
</gene>
<sequence>MTSTGGSPYTNEQGRNGPPRYSALSVADLPVYPTPEDLDISSLYAGTDTRQIFEFTLESGGTASRRHTWATLQLSSVVPNAVKRPRYTGGDNVEGSVILDLKRPQTIHSVVVLLRGKMMTNALTDGTQVFLESSHTIRSGGASQEFEAANRGNPNTKYTTPQTVFERGINGNVMYEVVVKIVSGLLRTKDRITANVLYVPVIKAPPLPPLRASAYRAGTYLVGPDDDPSGWHALSPLKLSINVKERPSLAADIVCTVYVANPTVYTRGTVIPCYLICEAPDQSENDEIAVLLHAFTSQQCVSLKLTQRVLYVRDPLQAASYKRADLAKSGVGKVEDHTSHSNEIGVSVWWTPGSLGDRHAGGDLQPGTRSCLEGEIHLDSGILPSTETPFLVISHAVSSSINESQDLNISVLPRDGGEKKPTIHKRHSSSASQAAPQNPSPQELGLFQVTIVTSNGEGSPVPAPFTPRPPRKKKDVTTVQDLQYHNSIVGVFR</sequence>
<protein>
    <recommendedName>
        <fullName evidence="4">Arrestin-like N-terminal domain-containing protein</fullName>
    </recommendedName>
</protein>
<evidence type="ECO:0000313" key="3">
    <source>
        <dbReference type="Proteomes" id="UP000290288"/>
    </source>
</evidence>
<dbReference type="Proteomes" id="UP000290288">
    <property type="component" value="Unassembled WGS sequence"/>
</dbReference>
<feature type="compositionally biased region" description="Low complexity" evidence="1">
    <location>
        <begin position="429"/>
        <end position="442"/>
    </location>
</feature>
<feature type="region of interest" description="Disordered" evidence="1">
    <location>
        <begin position="455"/>
        <end position="478"/>
    </location>
</feature>
<feature type="compositionally biased region" description="Polar residues" evidence="1">
    <location>
        <begin position="1"/>
        <end position="14"/>
    </location>
</feature>
<feature type="region of interest" description="Disordered" evidence="1">
    <location>
        <begin position="1"/>
        <end position="22"/>
    </location>
</feature>
<dbReference type="AlphaFoldDB" id="A0A4Q2DN41"/>
<evidence type="ECO:0000313" key="2">
    <source>
        <dbReference type="EMBL" id="RXW20165.1"/>
    </source>
</evidence>
<dbReference type="EMBL" id="SDEE01000163">
    <property type="protein sequence ID" value="RXW20165.1"/>
    <property type="molecule type" value="Genomic_DNA"/>
</dbReference>
<dbReference type="OrthoDB" id="3262423at2759"/>
<feature type="region of interest" description="Disordered" evidence="1">
    <location>
        <begin position="412"/>
        <end position="442"/>
    </location>
</feature>
<evidence type="ECO:0000256" key="1">
    <source>
        <dbReference type="SAM" id="MobiDB-lite"/>
    </source>
</evidence>
<accession>A0A4Q2DN41</accession>
<evidence type="ECO:0008006" key="4">
    <source>
        <dbReference type="Google" id="ProtNLM"/>
    </source>
</evidence>
<comment type="caution">
    <text evidence="2">The sequence shown here is derived from an EMBL/GenBank/DDBJ whole genome shotgun (WGS) entry which is preliminary data.</text>
</comment>
<name>A0A4Q2DN41_9AGAR</name>
<organism evidence="2 3">
    <name type="scientific">Candolleomyces aberdarensis</name>
    <dbReference type="NCBI Taxonomy" id="2316362"/>
    <lineage>
        <taxon>Eukaryota</taxon>
        <taxon>Fungi</taxon>
        <taxon>Dikarya</taxon>
        <taxon>Basidiomycota</taxon>
        <taxon>Agaricomycotina</taxon>
        <taxon>Agaricomycetes</taxon>
        <taxon>Agaricomycetidae</taxon>
        <taxon>Agaricales</taxon>
        <taxon>Agaricineae</taxon>
        <taxon>Psathyrellaceae</taxon>
        <taxon>Candolleomyces</taxon>
    </lineage>
</organism>